<gene>
    <name evidence="6" type="ORF">J2S39_000482</name>
</gene>
<feature type="domain" description="HPr" evidence="4">
    <location>
        <begin position="306"/>
        <end position="393"/>
    </location>
</feature>
<dbReference type="PANTHER" id="PTHR30185:SF15">
    <property type="entry name" value="CRYPTIC BETA-GLUCOSIDE BGL OPERON ANTITERMINATOR"/>
    <property type="match status" value="1"/>
</dbReference>
<dbReference type="InterPro" id="IPR035895">
    <property type="entry name" value="HPr-like_sf"/>
</dbReference>
<evidence type="ECO:0000256" key="3">
    <source>
        <dbReference type="ARBA" id="ARBA00022737"/>
    </source>
</evidence>
<keyword evidence="7" id="KW-1185">Reference proteome</keyword>
<dbReference type="Gene3D" id="1.10.1790.10">
    <property type="entry name" value="PRD domain"/>
    <property type="match status" value="2"/>
</dbReference>
<dbReference type="PRINTS" id="PR00107">
    <property type="entry name" value="PHOSPHOCPHPR"/>
</dbReference>
<reference evidence="6" key="1">
    <citation type="submission" date="2023-07" db="EMBL/GenBank/DDBJ databases">
        <title>Sequencing the genomes of 1000 actinobacteria strains.</title>
        <authorList>
            <person name="Klenk H.-P."/>
        </authorList>
    </citation>
    <scope>NUCLEOTIDE SEQUENCE</scope>
    <source>
        <strain evidence="6">DSM 107476</strain>
    </source>
</reference>
<feature type="domain" description="PRD" evidence="5">
    <location>
        <begin position="67"/>
        <end position="176"/>
    </location>
</feature>
<dbReference type="PANTHER" id="PTHR30185">
    <property type="entry name" value="CRYPTIC BETA-GLUCOSIDE BGL OPERON ANTITERMINATOR"/>
    <property type="match status" value="1"/>
</dbReference>
<dbReference type="InterPro" id="IPR050661">
    <property type="entry name" value="BglG_antiterminators"/>
</dbReference>
<dbReference type="Pfam" id="PF00381">
    <property type="entry name" value="PTS-HPr"/>
    <property type="match status" value="1"/>
</dbReference>
<dbReference type="InterPro" id="IPR036650">
    <property type="entry name" value="CAT_RNA-bd_dom_sf"/>
</dbReference>
<dbReference type="InterPro" id="IPR000032">
    <property type="entry name" value="HPr-like"/>
</dbReference>
<dbReference type="Gene3D" id="2.30.24.10">
    <property type="entry name" value="CAT RNA-binding domain"/>
    <property type="match status" value="1"/>
</dbReference>
<dbReference type="Pfam" id="PF00874">
    <property type="entry name" value="PRD"/>
    <property type="match status" value="2"/>
</dbReference>
<evidence type="ECO:0000256" key="1">
    <source>
        <dbReference type="ARBA" id="ARBA00003681"/>
    </source>
</evidence>
<dbReference type="SMART" id="SM01061">
    <property type="entry name" value="CAT_RBD"/>
    <property type="match status" value="1"/>
</dbReference>
<dbReference type="PROSITE" id="PS51372">
    <property type="entry name" value="PRD_2"/>
    <property type="match status" value="2"/>
</dbReference>
<keyword evidence="3" id="KW-0677">Repeat</keyword>
<protein>
    <recommendedName>
        <fullName evidence="2">Phosphocarrier protein HPr</fullName>
    </recommendedName>
</protein>
<evidence type="ECO:0000313" key="6">
    <source>
        <dbReference type="EMBL" id="MDR7328806.1"/>
    </source>
</evidence>
<dbReference type="PROSITE" id="PS51350">
    <property type="entry name" value="PTS_HPR_DOM"/>
    <property type="match status" value="1"/>
</dbReference>
<proteinExistence type="predicted"/>
<dbReference type="NCBIfam" id="TIGR01003">
    <property type="entry name" value="PTS_HPr_family"/>
    <property type="match status" value="1"/>
</dbReference>
<evidence type="ECO:0000259" key="4">
    <source>
        <dbReference type="PROSITE" id="PS51350"/>
    </source>
</evidence>
<dbReference type="Gene3D" id="3.30.1340.10">
    <property type="entry name" value="HPr-like"/>
    <property type="match status" value="1"/>
</dbReference>
<dbReference type="Pfam" id="PF03123">
    <property type="entry name" value="CAT_RBD"/>
    <property type="match status" value="1"/>
</dbReference>
<dbReference type="CDD" id="cd00367">
    <property type="entry name" value="PTS-HPr_like"/>
    <property type="match status" value="1"/>
</dbReference>
<dbReference type="SUPFAM" id="SSF63520">
    <property type="entry name" value="PTS-regulatory domain, PRD"/>
    <property type="match status" value="2"/>
</dbReference>
<dbReference type="Proteomes" id="UP001180840">
    <property type="component" value="Unassembled WGS sequence"/>
</dbReference>
<evidence type="ECO:0000313" key="7">
    <source>
        <dbReference type="Proteomes" id="UP001180840"/>
    </source>
</evidence>
<dbReference type="InterPro" id="IPR036634">
    <property type="entry name" value="PRD_sf"/>
</dbReference>
<name>A0ABU1ZV47_9CORY</name>
<evidence type="ECO:0000256" key="2">
    <source>
        <dbReference type="ARBA" id="ARBA00020422"/>
    </source>
</evidence>
<dbReference type="InterPro" id="IPR004341">
    <property type="entry name" value="CAT_RNA-bd_dom"/>
</dbReference>
<dbReference type="SUPFAM" id="SSF50151">
    <property type="entry name" value="SacY-like RNA-binding domain"/>
    <property type="match status" value="1"/>
</dbReference>
<dbReference type="PROSITE" id="PS00369">
    <property type="entry name" value="PTS_HPR_HIS"/>
    <property type="match status" value="1"/>
</dbReference>
<dbReference type="SUPFAM" id="SSF55594">
    <property type="entry name" value="HPr-like"/>
    <property type="match status" value="1"/>
</dbReference>
<comment type="function">
    <text evidence="1">General (non sugar-specific) component of the phosphoenolpyruvate-dependent sugar phosphotransferase system (sugar PTS). This major carbohydrate active-transport system catalyzes the phosphorylation of incoming sugar substrates concomitantly with their translocation across the cell membrane. The phosphoryl group from phosphoenolpyruvate (PEP) is transferred to the phosphoryl carrier protein HPr by enzyme I. Phospho-HPr then transfers it to the PTS EIIA domain.</text>
</comment>
<evidence type="ECO:0000259" key="5">
    <source>
        <dbReference type="PROSITE" id="PS51372"/>
    </source>
</evidence>
<dbReference type="InterPro" id="IPR001020">
    <property type="entry name" value="PTS_HPr_His_P_site"/>
</dbReference>
<comment type="caution">
    <text evidence="6">The sequence shown here is derived from an EMBL/GenBank/DDBJ whole genome shotgun (WGS) entry which is preliminary data.</text>
</comment>
<accession>A0ABU1ZV47</accession>
<dbReference type="InterPro" id="IPR011608">
    <property type="entry name" value="PRD"/>
</dbReference>
<organism evidence="6 7">
    <name type="scientific">Corynebacterium guangdongense</name>
    <dbReference type="NCBI Taxonomy" id="1783348"/>
    <lineage>
        <taxon>Bacteria</taxon>
        <taxon>Bacillati</taxon>
        <taxon>Actinomycetota</taxon>
        <taxon>Actinomycetes</taxon>
        <taxon>Mycobacteriales</taxon>
        <taxon>Corynebacteriaceae</taxon>
        <taxon>Corynebacterium</taxon>
    </lineage>
</organism>
<sequence>MSGTQILRVFNNNVVLAQDRRGEVILTGRGLGFQARPGDAVDESKVVRTFVPTDGRDPDHLAELIAGIPIEYVELVTNAVARAGLGATALSSPTLIMALADHVHFAVQRAGRDEHIEYPLLAEVRTLYTDEYLQAQVMLEYINSRLVANAHEVLPDHEAVALTLHLVNAGFSSGDLSFTYTMTGVLHQLISTVEADFGVTLDPSGVSVGRFITHLRYLFVRIRQHEQLEDGHSEIGAAIRRAHPEAFRTARRLAAVLELRLGATLNDDEVSYLTLHVGRIVSAARAVQTSPTPENTDTPSRKDTTMISRTATIGSSVGLHARPASLFVQAVEDTGLEILLSFGDEEVDADSVLEVMTLGAKHGDVVTLSCEDDSAAAALDELAAMLERDLDKE</sequence>
<feature type="domain" description="PRD" evidence="5">
    <location>
        <begin position="177"/>
        <end position="287"/>
    </location>
</feature>
<dbReference type="EMBL" id="JAVDXZ010000001">
    <property type="protein sequence ID" value="MDR7328806.1"/>
    <property type="molecule type" value="Genomic_DNA"/>
</dbReference>